<reference evidence="2" key="1">
    <citation type="submission" date="2022-11" db="UniProtKB">
        <authorList>
            <consortium name="WormBaseParasite"/>
        </authorList>
    </citation>
    <scope>IDENTIFICATION</scope>
</reference>
<evidence type="ECO:0000313" key="1">
    <source>
        <dbReference type="Proteomes" id="UP000887580"/>
    </source>
</evidence>
<name>A0AC35G9C7_9BILA</name>
<dbReference type="Proteomes" id="UP000887580">
    <property type="component" value="Unplaced"/>
</dbReference>
<organism evidence="1 2">
    <name type="scientific">Panagrolaimus sp. PS1159</name>
    <dbReference type="NCBI Taxonomy" id="55785"/>
    <lineage>
        <taxon>Eukaryota</taxon>
        <taxon>Metazoa</taxon>
        <taxon>Ecdysozoa</taxon>
        <taxon>Nematoda</taxon>
        <taxon>Chromadorea</taxon>
        <taxon>Rhabditida</taxon>
        <taxon>Tylenchina</taxon>
        <taxon>Panagrolaimomorpha</taxon>
        <taxon>Panagrolaimoidea</taxon>
        <taxon>Panagrolaimidae</taxon>
        <taxon>Panagrolaimus</taxon>
    </lineage>
</organism>
<dbReference type="WBParaSite" id="PS1159_v2.g3060.t1">
    <property type="protein sequence ID" value="PS1159_v2.g3060.t1"/>
    <property type="gene ID" value="PS1159_v2.g3060"/>
</dbReference>
<sequence length="981" mass="113874">MLKSKDKSPSLESAEHHDIKTRNYIVIFDFHHCCIQIYNVKNHEVLTIDVVTKHAKEGGKYKTYLEEYYVGGFLTENYPPIKGGKGILDDIPEKSIKEEIMEFFKISISLIKSHIDDIRQLIIVCEFKHFPLRRYFNTTMKKFEEYSKVPLKFMTQVSAAYLPYFYDSGNFDSLRRNRYCLIFRQTNKRIDAVLFKNIKNRLKVINSIHRVIDNSGLNEDELVEILETIRTVKNVIEDCDFYIFELKKRGIENVFTQIIDTEKPVKFLQFDESRFELNRQFYERMGLDFDAVAEREEEFLKVSQIGKYAPQTMQGSNTTSHHLSEDQKLEDKCKFPLRRPPPLPGRMENTDPYGETSISPLQWNRFLRTAKLLPHDKIPSRIKFQRHMKDGQVEEAPPLEIVEIMCEDAIRKEEEDEDKYMNFDDEWLEKNLKELENLKVIDFEAAVDPLIDEPIGDSDDEYVLIKPTKSKKNIKVKKVNETTDESEEEIMQQLTKMVERKREESVENVKDENGIQESMKNLINIIGGRKSLSPKRQFSPNNGDPPEEDEIPMWIPSPKKLKIENAQTYLNSAPSSSKGAKIHLFSHQTKSEAQTGVSNSFKNLESNTNAVNSISISLSKTTFIPSTYTPIFSDDLTEPSPHLISQEPTEINEGSQKQFINNQKSEQNLMDTSDETPPPSSSKSPTIKQISHHSSVDSDIGFSKPPMIQQISQHNSMDSEERPGSSPLEFLYKEQPPVLERQVPFEENIISEVSSPARIPTPTLMIHEAEQEDISNSLSTSLETTLRVTESARKNVINLPQDPALHYPMPDFDSEPHLRLIFPYTAKLFDNQWDFKKNVSFKDIGYADKEFEQLFYLTPPVPDGPVTDRLKYLQEHFPEKFANILPIKHREKERAVNIVKEEEEGTPIIIERMRLKTIHIQPDVELLLNPDCCNPMRGRAKRLKEKSRKKKKKRTLDDEILEDLSIMKNGKQWWGLHSKHY</sequence>
<accession>A0AC35G9C7</accession>
<proteinExistence type="predicted"/>
<protein>
    <submittedName>
        <fullName evidence="2">Uncharacterized protein</fullName>
    </submittedName>
</protein>
<evidence type="ECO:0000313" key="2">
    <source>
        <dbReference type="WBParaSite" id="PS1159_v2.g3060.t1"/>
    </source>
</evidence>